<name>A0A836IE10_9TRYP</name>
<dbReference type="KEGG" id="phet:94290315"/>
<accession>A0A836IE10</accession>
<dbReference type="Proteomes" id="UP000674318">
    <property type="component" value="Unassembled WGS sequence"/>
</dbReference>
<dbReference type="Gene3D" id="3.10.129.10">
    <property type="entry name" value="Hotdog Thioesterase"/>
    <property type="match status" value="1"/>
</dbReference>
<reference evidence="2 3" key="1">
    <citation type="submission" date="2021-02" db="EMBL/GenBank/DDBJ databases">
        <title>Porcisia hertigi Genome sequencing and assembly.</title>
        <authorList>
            <person name="Almutairi H."/>
            <person name="Gatherer D."/>
        </authorList>
    </citation>
    <scope>NUCLEOTIDE SEQUENCE [LARGE SCALE GENOMIC DNA]</scope>
    <source>
        <strain evidence="2 3">C119</strain>
    </source>
</reference>
<comment type="caution">
    <text evidence="2">The sequence shown here is derived from an EMBL/GenBank/DDBJ whole genome shotgun (WGS) entry which is preliminary data.</text>
</comment>
<dbReference type="SUPFAM" id="SSF54637">
    <property type="entry name" value="Thioesterase/thiol ester dehydrase-isomerase"/>
    <property type="match status" value="1"/>
</dbReference>
<proteinExistence type="predicted"/>
<organism evidence="2 3">
    <name type="scientific">Porcisia hertigi</name>
    <dbReference type="NCBI Taxonomy" id="2761500"/>
    <lineage>
        <taxon>Eukaryota</taxon>
        <taxon>Discoba</taxon>
        <taxon>Euglenozoa</taxon>
        <taxon>Kinetoplastea</taxon>
        <taxon>Metakinetoplastina</taxon>
        <taxon>Trypanosomatida</taxon>
        <taxon>Trypanosomatidae</taxon>
        <taxon>Leishmaniinae</taxon>
        <taxon>Porcisia</taxon>
    </lineage>
</organism>
<dbReference type="Pfam" id="PF13279">
    <property type="entry name" value="4HBT_2"/>
    <property type="match status" value="1"/>
</dbReference>
<dbReference type="RefSeq" id="XP_067756422.1">
    <property type="nucleotide sequence ID" value="XM_067900238.1"/>
</dbReference>
<feature type="compositionally biased region" description="Low complexity" evidence="1">
    <location>
        <begin position="344"/>
        <end position="358"/>
    </location>
</feature>
<dbReference type="EMBL" id="JAFJZO010000026">
    <property type="protein sequence ID" value="KAG5501975.1"/>
    <property type="molecule type" value="Genomic_DNA"/>
</dbReference>
<dbReference type="OrthoDB" id="265761at2759"/>
<evidence type="ECO:0000256" key="1">
    <source>
        <dbReference type="SAM" id="MobiDB-lite"/>
    </source>
</evidence>
<dbReference type="PANTHER" id="PTHR12475">
    <property type="match status" value="1"/>
</dbReference>
<evidence type="ECO:0008006" key="4">
    <source>
        <dbReference type="Google" id="ProtNLM"/>
    </source>
</evidence>
<protein>
    <recommendedName>
        <fullName evidence="4">Thioesterase domain-containing protein</fullName>
    </recommendedName>
</protein>
<dbReference type="AlphaFoldDB" id="A0A836IE10"/>
<keyword evidence="3" id="KW-1185">Reference proteome</keyword>
<dbReference type="InterPro" id="IPR029069">
    <property type="entry name" value="HotDog_dom_sf"/>
</dbReference>
<evidence type="ECO:0000313" key="3">
    <source>
        <dbReference type="Proteomes" id="UP000674318"/>
    </source>
</evidence>
<evidence type="ECO:0000313" key="2">
    <source>
        <dbReference type="EMBL" id="KAG5501975.1"/>
    </source>
</evidence>
<sequence>MLFLHLLRCQRFVLRGLCDRVRVSKMISGASPIPVKDALLSVLPEAAVTSVGSALRRPSRPLFARLEWPWIRHLPRSRSFGHFIAQPITIPVYCGFRMIDGLGHVNNAKYLEICELARWHQLSFLGLGLGAVRRRLAFIVSDVSITYQREIGPRCTVCVVTRILLAPPRSTMDGPSSSSSLEEASLSDQRRIFVEQEIWSRDGRRLHAALTFAAAIMGPTEYHQELTQRYDPPASAAATHSPERTPVRPRTALNCEHCLADILGLSSVEELRRLFDSVEHPKRRVSDVGDSAAAAAAAAAEEAVAPDQDSAGRQEHITRLAQIWRTLRNRMRHKTLASPPTPPSTSSNAPNTKTDSKL</sequence>
<dbReference type="CDD" id="cd00586">
    <property type="entry name" value="4HBT"/>
    <property type="match status" value="1"/>
</dbReference>
<gene>
    <name evidence="2" type="ORF">JKF63_04246</name>
</gene>
<feature type="region of interest" description="Disordered" evidence="1">
    <location>
        <begin position="329"/>
        <end position="358"/>
    </location>
</feature>
<dbReference type="GeneID" id="94290315"/>
<dbReference type="PANTHER" id="PTHR12475:SF4">
    <property type="entry name" value="PROTEIN THEM6"/>
    <property type="match status" value="1"/>
</dbReference>
<dbReference type="InterPro" id="IPR051490">
    <property type="entry name" value="THEM6_lcsJ_thioesterase"/>
</dbReference>